<organism evidence="3 4">
    <name type="scientific">Actinoplanes lobatus</name>
    <dbReference type="NCBI Taxonomy" id="113568"/>
    <lineage>
        <taxon>Bacteria</taxon>
        <taxon>Bacillati</taxon>
        <taxon>Actinomycetota</taxon>
        <taxon>Actinomycetes</taxon>
        <taxon>Micromonosporales</taxon>
        <taxon>Micromonosporaceae</taxon>
        <taxon>Actinoplanes</taxon>
    </lineage>
</organism>
<proteinExistence type="predicted"/>
<dbReference type="EMBL" id="JACHNC010000001">
    <property type="protein sequence ID" value="MBB4754990.1"/>
    <property type="molecule type" value="Genomic_DNA"/>
</dbReference>
<evidence type="ECO:0000313" key="3">
    <source>
        <dbReference type="EMBL" id="MBB4754990.1"/>
    </source>
</evidence>
<feature type="transmembrane region" description="Helical" evidence="1">
    <location>
        <begin position="70"/>
        <end position="89"/>
    </location>
</feature>
<dbReference type="Proteomes" id="UP000590511">
    <property type="component" value="Unassembled WGS sequence"/>
</dbReference>
<dbReference type="AlphaFoldDB" id="A0A7W7HQV1"/>
<reference evidence="2 5" key="2">
    <citation type="submission" date="2021-01" db="EMBL/GenBank/DDBJ databases">
        <title>Whole genome shotgun sequence of Actinoplanes lobatus NBRC 12513.</title>
        <authorList>
            <person name="Komaki H."/>
            <person name="Tamura T."/>
        </authorList>
    </citation>
    <scope>NUCLEOTIDE SEQUENCE [LARGE SCALE GENOMIC DNA]</scope>
    <source>
        <strain evidence="2 5">NBRC 12513</strain>
    </source>
</reference>
<evidence type="ECO:0000313" key="5">
    <source>
        <dbReference type="Proteomes" id="UP000631312"/>
    </source>
</evidence>
<evidence type="ECO:0000313" key="2">
    <source>
        <dbReference type="EMBL" id="GIE40691.1"/>
    </source>
</evidence>
<comment type="caution">
    <text evidence="3">The sequence shown here is derived from an EMBL/GenBank/DDBJ whole genome shotgun (WGS) entry which is preliminary data.</text>
</comment>
<dbReference type="RefSeq" id="WP_188126469.1">
    <property type="nucleotide sequence ID" value="NZ_BOMP01000051.1"/>
</dbReference>
<protein>
    <submittedName>
        <fullName evidence="3">Uncharacterized protein</fullName>
    </submittedName>
</protein>
<accession>A0A7W7HQV1</accession>
<keyword evidence="1" id="KW-0472">Membrane</keyword>
<gene>
    <name evidence="2" type="ORF">Alo02nite_35890</name>
    <name evidence="3" type="ORF">BJ964_009151</name>
</gene>
<dbReference type="Proteomes" id="UP000631312">
    <property type="component" value="Unassembled WGS sequence"/>
</dbReference>
<reference evidence="3 4" key="1">
    <citation type="submission" date="2020-08" db="EMBL/GenBank/DDBJ databases">
        <title>Sequencing the genomes of 1000 actinobacteria strains.</title>
        <authorList>
            <person name="Klenk H.-P."/>
        </authorList>
    </citation>
    <scope>NUCLEOTIDE SEQUENCE [LARGE SCALE GENOMIC DNA]</scope>
    <source>
        <strain evidence="3 4">DSM 43150</strain>
    </source>
</reference>
<keyword evidence="5" id="KW-1185">Reference proteome</keyword>
<name>A0A7W7HQV1_9ACTN</name>
<dbReference type="EMBL" id="BOMP01000051">
    <property type="protein sequence ID" value="GIE40691.1"/>
    <property type="molecule type" value="Genomic_DNA"/>
</dbReference>
<evidence type="ECO:0000313" key="4">
    <source>
        <dbReference type="Proteomes" id="UP000590511"/>
    </source>
</evidence>
<keyword evidence="1" id="KW-1133">Transmembrane helix</keyword>
<feature type="transmembrane region" description="Helical" evidence="1">
    <location>
        <begin position="45"/>
        <end position="64"/>
    </location>
</feature>
<keyword evidence="1" id="KW-0812">Transmembrane</keyword>
<sequence>MTKVAAHGMPVRHDEWKPVNPQLDSVIRKYIDEARRTVSDSTGNSATLTGGALVLVGLGLILAIGSGNPVLAIALVVVLALGGMAYTGMKSPPLKVDQLRILRSLGGPGNLPAGYLVHPLAWRAGLPEYLAGIPERRIRIAVELCRTHPGAINDLLRMVERAEWFVAENKPGNDFTEAGREAEILRIATQTAEEHVLRVAAMASAAGSGKKGKKKKK</sequence>
<evidence type="ECO:0000256" key="1">
    <source>
        <dbReference type="SAM" id="Phobius"/>
    </source>
</evidence>